<dbReference type="Gene3D" id="2.160.20.80">
    <property type="entry name" value="E3 ubiquitin-protein ligase SopA"/>
    <property type="match status" value="2"/>
</dbReference>
<dbReference type="AlphaFoldDB" id="A0A2T5XRI0"/>
<dbReference type="RefSeq" id="WP_315154159.1">
    <property type="nucleotide sequence ID" value="NZ_CAUTHO010000005.1"/>
</dbReference>
<accession>A0A2T5XRI0</accession>
<dbReference type="SUPFAM" id="SSF141571">
    <property type="entry name" value="Pentapeptide repeat-like"/>
    <property type="match status" value="2"/>
</dbReference>
<gene>
    <name evidence="1" type="ORF">C8P65_1273</name>
</gene>
<dbReference type="InterPro" id="IPR052949">
    <property type="entry name" value="PA_immunity-related"/>
</dbReference>
<dbReference type="PANTHER" id="PTHR42999">
    <property type="entry name" value="ANTIBIOTIC RESISTANCE PROTEIN MCBG"/>
    <property type="match status" value="1"/>
</dbReference>
<dbReference type="PANTHER" id="PTHR42999:SF1">
    <property type="entry name" value="PENTAPEPTIDE REPEAT-CONTAINING PROTEIN"/>
    <property type="match status" value="1"/>
</dbReference>
<reference evidence="1 2" key="1">
    <citation type="submission" date="2018-04" db="EMBL/GenBank/DDBJ databases">
        <title>Genomic Encyclopedia of Archaeal and Bacterial Type Strains, Phase II (KMG-II): from individual species to whole genera.</title>
        <authorList>
            <person name="Goeker M."/>
        </authorList>
    </citation>
    <scope>NUCLEOTIDE SEQUENCE [LARGE SCALE GENOMIC DNA]</scope>
    <source>
        <strain evidence="1 2">DSM 22902</strain>
    </source>
</reference>
<evidence type="ECO:0000313" key="2">
    <source>
        <dbReference type="Proteomes" id="UP000243985"/>
    </source>
</evidence>
<dbReference type="Pfam" id="PF00805">
    <property type="entry name" value="Pentapeptide"/>
    <property type="match status" value="2"/>
</dbReference>
<dbReference type="Proteomes" id="UP000243985">
    <property type="component" value="Unassembled WGS sequence"/>
</dbReference>
<dbReference type="InterPro" id="IPR001646">
    <property type="entry name" value="5peptide_repeat"/>
</dbReference>
<evidence type="ECO:0000313" key="1">
    <source>
        <dbReference type="EMBL" id="PTX00093.1"/>
    </source>
</evidence>
<protein>
    <submittedName>
        <fullName evidence="1">Uncharacterized protein YjbI with pentapeptide repeats</fullName>
    </submittedName>
</protein>
<name>A0A2T5XRI0_9FLAO</name>
<dbReference type="EMBL" id="QBKG01000027">
    <property type="protein sequence ID" value="PTX00093.1"/>
    <property type="molecule type" value="Genomic_DNA"/>
</dbReference>
<comment type="caution">
    <text evidence="1">The sequence shown here is derived from an EMBL/GenBank/DDBJ whole genome shotgun (WGS) entry which is preliminary data.</text>
</comment>
<sequence>MKNINYKEKSWSTFTKFSKQNFDDFDFSNTVFENTAFESCIFQDCLFFKSNFNHIGLWGCDFINCQFISADMRNIPIGVDGGILKNCSFQKCNFQGQHFEYPFFDNCIFDKCKLKNINFNDSSFRNCKFIGKLEDVTFNGIYNNRKRERTVLENVDFSEAVFGDFVSFEDCDLSSSIPPKTRNFEEMLYVVDLNNIKILSTGTKDRFVIQKK</sequence>
<organism evidence="1 2">
    <name type="scientific">Capnocytophaga leadbetteri</name>
    <dbReference type="NCBI Taxonomy" id="327575"/>
    <lineage>
        <taxon>Bacteria</taxon>
        <taxon>Pseudomonadati</taxon>
        <taxon>Bacteroidota</taxon>
        <taxon>Flavobacteriia</taxon>
        <taxon>Flavobacteriales</taxon>
        <taxon>Flavobacteriaceae</taxon>
        <taxon>Capnocytophaga</taxon>
    </lineage>
</organism>
<proteinExistence type="predicted"/>